<dbReference type="InterPro" id="IPR035587">
    <property type="entry name" value="DUS-like_FMN-bd"/>
</dbReference>
<evidence type="ECO:0000259" key="19">
    <source>
        <dbReference type="Pfam" id="PF01207"/>
    </source>
</evidence>
<evidence type="ECO:0000256" key="17">
    <source>
        <dbReference type="ARBA" id="ARBA00049513"/>
    </source>
</evidence>
<evidence type="ECO:0000256" key="2">
    <source>
        <dbReference type="ARBA" id="ARBA00005451"/>
    </source>
</evidence>
<evidence type="ECO:0000256" key="9">
    <source>
        <dbReference type="ARBA" id="ARBA00022771"/>
    </source>
</evidence>
<protein>
    <recommendedName>
        <fullName evidence="4">tRNA-dihydrouridine(47) synthase [NAD(P)(+)]</fullName>
        <ecNumber evidence="3">1.3.1.89</ecNumber>
    </recommendedName>
    <alternativeName>
        <fullName evidence="12">tRNA-dihydrouridine synthase 3</fullName>
    </alternativeName>
</protein>
<accession>A0A3N4LBA8</accession>
<evidence type="ECO:0000256" key="14">
    <source>
        <dbReference type="ARBA" id="ARBA00048266"/>
    </source>
</evidence>
<dbReference type="GO" id="GO:0008270">
    <property type="term" value="F:zinc ion binding"/>
    <property type="evidence" value="ECO:0007669"/>
    <property type="project" value="UniProtKB-KW"/>
</dbReference>
<evidence type="ECO:0000256" key="3">
    <source>
        <dbReference type="ARBA" id="ARBA00012376"/>
    </source>
</evidence>
<dbReference type="GO" id="GO:0050660">
    <property type="term" value="F:flavin adenine dinucleotide binding"/>
    <property type="evidence" value="ECO:0007669"/>
    <property type="project" value="InterPro"/>
</dbReference>
<gene>
    <name evidence="20" type="ORF">L211DRAFT_842006</name>
</gene>
<keyword evidence="6" id="KW-0288">FMN</keyword>
<dbReference type="PANTHER" id="PTHR45846:SF1">
    <property type="entry name" value="TRNA-DIHYDROURIDINE(47) SYNTHASE [NAD(P)(+)]-LIKE"/>
    <property type="match status" value="1"/>
</dbReference>
<dbReference type="GO" id="GO:0102265">
    <property type="term" value="F:tRNA-dihydrouridine47 synthase activity"/>
    <property type="evidence" value="ECO:0007669"/>
    <property type="project" value="UniProtKB-EC"/>
</dbReference>
<dbReference type="EMBL" id="ML121576">
    <property type="protein sequence ID" value="RPB20173.1"/>
    <property type="molecule type" value="Genomic_DNA"/>
</dbReference>
<comment type="function">
    <text evidence="13">Catalyzes the synthesis of dihydrouridine, a modified base found in the D-loop of most tRNAs. Specifically modifies U47 in cytoplasmic tRNAs. Catalyzes the synthesis of dihydrouridine in some mRNAs, thereby affecting their translation.</text>
</comment>
<dbReference type="GO" id="GO:0006397">
    <property type="term" value="P:mRNA processing"/>
    <property type="evidence" value="ECO:0007669"/>
    <property type="project" value="UniProtKB-KW"/>
</dbReference>
<keyword evidence="21" id="KW-1185">Reference proteome</keyword>
<comment type="catalytic activity">
    <reaction evidence="17">
        <text>5,6-dihydrouridine(47) in tRNA + NADP(+) = uridine(47) in tRNA + NADPH + H(+)</text>
        <dbReference type="Rhea" id="RHEA:53360"/>
        <dbReference type="Rhea" id="RHEA-COMP:13539"/>
        <dbReference type="Rhea" id="RHEA-COMP:13540"/>
        <dbReference type="ChEBI" id="CHEBI:15378"/>
        <dbReference type="ChEBI" id="CHEBI:57783"/>
        <dbReference type="ChEBI" id="CHEBI:58349"/>
        <dbReference type="ChEBI" id="CHEBI:65315"/>
        <dbReference type="ChEBI" id="CHEBI:74443"/>
        <dbReference type="EC" id="1.3.1.89"/>
    </reaction>
    <physiologicalReaction direction="right-to-left" evidence="17">
        <dbReference type="Rhea" id="RHEA:53362"/>
    </physiologicalReaction>
</comment>
<feature type="region of interest" description="Disordered" evidence="18">
    <location>
        <begin position="104"/>
        <end position="141"/>
    </location>
</feature>
<name>A0A3N4LBA8_9PEZI</name>
<dbReference type="Proteomes" id="UP000267821">
    <property type="component" value="Unassembled WGS sequence"/>
</dbReference>
<feature type="region of interest" description="Disordered" evidence="18">
    <location>
        <begin position="1"/>
        <end position="26"/>
    </location>
</feature>
<dbReference type="InParanoid" id="A0A3N4LBA8"/>
<dbReference type="STRING" id="1051890.A0A3N4LBA8"/>
<evidence type="ECO:0000256" key="5">
    <source>
        <dbReference type="ARBA" id="ARBA00022630"/>
    </source>
</evidence>
<evidence type="ECO:0000256" key="7">
    <source>
        <dbReference type="ARBA" id="ARBA00022664"/>
    </source>
</evidence>
<evidence type="ECO:0000256" key="11">
    <source>
        <dbReference type="ARBA" id="ARBA00023002"/>
    </source>
</evidence>
<dbReference type="OrthoDB" id="259935at2759"/>
<evidence type="ECO:0000256" key="12">
    <source>
        <dbReference type="ARBA" id="ARBA00031322"/>
    </source>
</evidence>
<dbReference type="InterPro" id="IPR018517">
    <property type="entry name" value="tRNA_hU_synthase_CS"/>
</dbReference>
<comment type="cofactor">
    <cofactor evidence="1">
        <name>FMN</name>
        <dbReference type="ChEBI" id="CHEBI:58210"/>
    </cofactor>
</comment>
<dbReference type="FunCoup" id="A0A3N4LBA8">
    <property type="interactions" value="894"/>
</dbReference>
<keyword evidence="11" id="KW-0560">Oxidoreductase</keyword>
<keyword evidence="9" id="KW-0863">Zinc-finger</keyword>
<sequence>MDIDTPATAATAHTAIEPIRTEAGTLKREIGHEVESAVQREGNEAERVVKKIKVEIDGGVVKQEEDGRRKGVAPIKAEYLVHRSESRSTATPMPMPIVHDDAAEAASHPHTTKPIDGRDRPGNAGGKKKKERGQNKGRKFQFSHDAIQLCPHLSQSPSTDKPLPCQRIGAGGITAEETGERENGKGGGVNGCTFEHDIRKYLKEGKKTDLDGICPVWAVRGECPTAGWRCRWLNSHLRTLDNGEMELVVDEDRKIAFLQHLNSTGKGEEAKAVEYGTSEILNEVHMKHKIVLRKNKFEYPISTPYLSYIETQMEEIPPVTADASVENLATYVEARFPIHEKRPLYISPDKPILAPLTTTGNLPFRRLCTQLGAGLTYSEMAMSLPLLQGQKSEWALLRAHASEVPSFGAQICAMKPWQAVKATEAITKLIPSRSMNLIDLNCGCPIDMVYRSGGGSALLDQHGKLFKMLKGMAYVSGETPITCKIRMGTKDATPSAKKLLKKLWSAGDVSAVTLHGRSRQQRYTREADWGYIAECAALIEGLKKEGNMEVDTAGWKEGHDLPQATVSSTVDSTGEGKLGRSMHFIGNGDVYSHHDYYAHLTAAPALSSVMVARGALIKPWIFEEIEKKQYLDKSGSDRLEYVRDFVRMGLETWGADEFGVGTTRRFLLEWLSFTCRYVPVGVLECLPPKIQDRPPVWRGRDDREGMLASGDCKDWLKISEMFLGKAPDGFVFVPKHKSNAHGAEEGEAEG</sequence>
<comment type="catalytic activity">
    <reaction evidence="16">
        <text>a 5,6-dihydrouridine in mRNA + NADP(+) = a uridine in mRNA + NADPH + H(+)</text>
        <dbReference type="Rhea" id="RHEA:69855"/>
        <dbReference type="Rhea" id="RHEA-COMP:14658"/>
        <dbReference type="Rhea" id="RHEA-COMP:17789"/>
        <dbReference type="ChEBI" id="CHEBI:15378"/>
        <dbReference type="ChEBI" id="CHEBI:57783"/>
        <dbReference type="ChEBI" id="CHEBI:58349"/>
        <dbReference type="ChEBI" id="CHEBI:65315"/>
        <dbReference type="ChEBI" id="CHEBI:74443"/>
    </reaction>
    <physiologicalReaction direction="right-to-left" evidence="16">
        <dbReference type="Rhea" id="RHEA:69857"/>
    </physiologicalReaction>
</comment>
<evidence type="ECO:0000256" key="13">
    <source>
        <dbReference type="ARBA" id="ARBA00045934"/>
    </source>
</evidence>
<keyword evidence="7" id="KW-0507">mRNA processing</keyword>
<dbReference type="PANTHER" id="PTHR45846">
    <property type="entry name" value="TRNA-DIHYDROURIDINE(47) SYNTHASE [NAD(P)(+)]-LIKE"/>
    <property type="match status" value="1"/>
</dbReference>
<keyword evidence="10" id="KW-0521">NADP</keyword>
<evidence type="ECO:0000313" key="20">
    <source>
        <dbReference type="EMBL" id="RPB20173.1"/>
    </source>
</evidence>
<dbReference type="PROSITE" id="PS01136">
    <property type="entry name" value="UPF0034"/>
    <property type="match status" value="1"/>
</dbReference>
<keyword evidence="5" id="KW-0285">Flavoprotein</keyword>
<dbReference type="GO" id="GO:0003723">
    <property type="term" value="F:RNA binding"/>
    <property type="evidence" value="ECO:0007669"/>
    <property type="project" value="TreeGrafter"/>
</dbReference>
<feature type="domain" description="DUS-like FMN-binding" evidence="19">
    <location>
        <begin position="582"/>
        <end position="628"/>
    </location>
</feature>
<feature type="compositionally biased region" description="Basic residues" evidence="18">
    <location>
        <begin position="126"/>
        <end position="141"/>
    </location>
</feature>
<comment type="catalytic activity">
    <reaction evidence="15">
        <text>a 5,6-dihydrouridine in mRNA + NAD(+) = a uridine in mRNA + NADH + H(+)</text>
        <dbReference type="Rhea" id="RHEA:69851"/>
        <dbReference type="Rhea" id="RHEA-COMP:14658"/>
        <dbReference type="Rhea" id="RHEA-COMP:17789"/>
        <dbReference type="ChEBI" id="CHEBI:15378"/>
        <dbReference type="ChEBI" id="CHEBI:57540"/>
        <dbReference type="ChEBI" id="CHEBI:57945"/>
        <dbReference type="ChEBI" id="CHEBI:65315"/>
        <dbReference type="ChEBI" id="CHEBI:74443"/>
    </reaction>
    <physiologicalReaction direction="right-to-left" evidence="15">
        <dbReference type="Rhea" id="RHEA:69853"/>
    </physiologicalReaction>
</comment>
<evidence type="ECO:0000256" key="16">
    <source>
        <dbReference type="ARBA" id="ARBA00049447"/>
    </source>
</evidence>
<evidence type="ECO:0000256" key="15">
    <source>
        <dbReference type="ARBA" id="ARBA00048342"/>
    </source>
</evidence>
<keyword evidence="8" id="KW-0819">tRNA processing</keyword>
<evidence type="ECO:0000256" key="4">
    <source>
        <dbReference type="ARBA" id="ARBA00022143"/>
    </source>
</evidence>
<dbReference type="InterPro" id="IPR013785">
    <property type="entry name" value="Aldolase_TIM"/>
</dbReference>
<dbReference type="CDD" id="cd02801">
    <property type="entry name" value="DUS_like_FMN"/>
    <property type="match status" value="1"/>
</dbReference>
<keyword evidence="9" id="KW-0862">Zinc</keyword>
<evidence type="ECO:0000256" key="18">
    <source>
        <dbReference type="SAM" id="MobiDB-lite"/>
    </source>
</evidence>
<reference evidence="20 21" key="1">
    <citation type="journal article" date="2018" name="Nat. Ecol. Evol.">
        <title>Pezizomycetes genomes reveal the molecular basis of ectomycorrhizal truffle lifestyle.</title>
        <authorList>
            <person name="Murat C."/>
            <person name="Payen T."/>
            <person name="Noel B."/>
            <person name="Kuo A."/>
            <person name="Morin E."/>
            <person name="Chen J."/>
            <person name="Kohler A."/>
            <person name="Krizsan K."/>
            <person name="Balestrini R."/>
            <person name="Da Silva C."/>
            <person name="Montanini B."/>
            <person name="Hainaut M."/>
            <person name="Levati E."/>
            <person name="Barry K.W."/>
            <person name="Belfiori B."/>
            <person name="Cichocki N."/>
            <person name="Clum A."/>
            <person name="Dockter R.B."/>
            <person name="Fauchery L."/>
            <person name="Guy J."/>
            <person name="Iotti M."/>
            <person name="Le Tacon F."/>
            <person name="Lindquist E.A."/>
            <person name="Lipzen A."/>
            <person name="Malagnac F."/>
            <person name="Mello A."/>
            <person name="Molinier V."/>
            <person name="Miyauchi S."/>
            <person name="Poulain J."/>
            <person name="Riccioni C."/>
            <person name="Rubini A."/>
            <person name="Sitrit Y."/>
            <person name="Splivallo R."/>
            <person name="Traeger S."/>
            <person name="Wang M."/>
            <person name="Zifcakova L."/>
            <person name="Wipf D."/>
            <person name="Zambonelli A."/>
            <person name="Paolocci F."/>
            <person name="Nowrousian M."/>
            <person name="Ottonello S."/>
            <person name="Baldrian P."/>
            <person name="Spatafora J.W."/>
            <person name="Henrissat B."/>
            <person name="Nagy L.G."/>
            <person name="Aury J.M."/>
            <person name="Wincker P."/>
            <person name="Grigoriev I.V."/>
            <person name="Bonfante P."/>
            <person name="Martin F.M."/>
        </authorList>
    </citation>
    <scope>NUCLEOTIDE SEQUENCE [LARGE SCALE GENOMIC DNA]</scope>
    <source>
        <strain evidence="20 21">ATCC MYA-4762</strain>
    </source>
</reference>
<comment type="similarity">
    <text evidence="2">Belongs to the Dus family. Dus3 subfamily.</text>
</comment>
<comment type="catalytic activity">
    <reaction evidence="14">
        <text>5,6-dihydrouridine(47) in tRNA + NAD(+) = uridine(47) in tRNA + NADH + H(+)</text>
        <dbReference type="Rhea" id="RHEA:53364"/>
        <dbReference type="Rhea" id="RHEA-COMP:13539"/>
        <dbReference type="Rhea" id="RHEA-COMP:13540"/>
        <dbReference type="ChEBI" id="CHEBI:15378"/>
        <dbReference type="ChEBI" id="CHEBI:57540"/>
        <dbReference type="ChEBI" id="CHEBI:57945"/>
        <dbReference type="ChEBI" id="CHEBI:65315"/>
        <dbReference type="ChEBI" id="CHEBI:74443"/>
        <dbReference type="EC" id="1.3.1.89"/>
    </reaction>
    <physiologicalReaction direction="right-to-left" evidence="14">
        <dbReference type="Rhea" id="RHEA:53366"/>
    </physiologicalReaction>
</comment>
<organism evidence="20 21">
    <name type="scientific">Terfezia boudieri ATCC MYA-4762</name>
    <dbReference type="NCBI Taxonomy" id="1051890"/>
    <lineage>
        <taxon>Eukaryota</taxon>
        <taxon>Fungi</taxon>
        <taxon>Dikarya</taxon>
        <taxon>Ascomycota</taxon>
        <taxon>Pezizomycotina</taxon>
        <taxon>Pezizomycetes</taxon>
        <taxon>Pezizales</taxon>
        <taxon>Pezizaceae</taxon>
        <taxon>Terfezia</taxon>
    </lineage>
</organism>
<evidence type="ECO:0000256" key="10">
    <source>
        <dbReference type="ARBA" id="ARBA00022857"/>
    </source>
</evidence>
<feature type="domain" description="DUS-like FMN-binding" evidence="19">
    <location>
        <begin position="353"/>
        <end position="535"/>
    </location>
</feature>
<dbReference type="EC" id="1.3.1.89" evidence="3"/>
<keyword evidence="9" id="KW-0479">Metal-binding</keyword>
<feature type="compositionally biased region" description="Low complexity" evidence="18">
    <location>
        <begin position="1"/>
        <end position="15"/>
    </location>
</feature>
<dbReference type="Pfam" id="PF01207">
    <property type="entry name" value="Dus"/>
    <property type="match status" value="2"/>
</dbReference>
<evidence type="ECO:0000256" key="1">
    <source>
        <dbReference type="ARBA" id="ARBA00001917"/>
    </source>
</evidence>
<evidence type="ECO:0000256" key="8">
    <source>
        <dbReference type="ARBA" id="ARBA00022694"/>
    </source>
</evidence>
<proteinExistence type="inferred from homology"/>
<dbReference type="AlphaFoldDB" id="A0A3N4LBA8"/>
<evidence type="ECO:0000313" key="21">
    <source>
        <dbReference type="Proteomes" id="UP000267821"/>
    </source>
</evidence>
<evidence type="ECO:0000256" key="6">
    <source>
        <dbReference type="ARBA" id="ARBA00022643"/>
    </source>
</evidence>
<dbReference type="Gene3D" id="3.20.20.70">
    <property type="entry name" value="Aldolase class I"/>
    <property type="match status" value="1"/>
</dbReference>
<dbReference type="SUPFAM" id="SSF51395">
    <property type="entry name" value="FMN-linked oxidoreductases"/>
    <property type="match status" value="1"/>
</dbReference>